<name>A0A4S8IB25_MUSBA</name>
<sequence>MDPRSAMPYPSRVVCPDSAFGWLPQVAFLFLTCNSLNFAYQCRHDPSALLFVSFAYADLLMLFFCLRWLEKMAPDDPPEHKKRTLAAVWVLFTALNLAFAWRAAEILPPLLAVAMAGFYVLIIYQHADGRSGRSLIPLADQNV</sequence>
<evidence type="ECO:0000256" key="1">
    <source>
        <dbReference type="SAM" id="Phobius"/>
    </source>
</evidence>
<dbReference type="PANTHER" id="PTHR46610">
    <property type="entry name" value="OS05G0181300 PROTEIN"/>
    <property type="match status" value="1"/>
</dbReference>
<feature type="transmembrane region" description="Helical" evidence="1">
    <location>
        <begin position="20"/>
        <end position="40"/>
    </location>
</feature>
<feature type="transmembrane region" description="Helical" evidence="1">
    <location>
        <begin position="110"/>
        <end position="127"/>
    </location>
</feature>
<feature type="transmembrane region" description="Helical" evidence="1">
    <location>
        <begin position="46"/>
        <end position="66"/>
    </location>
</feature>
<evidence type="ECO:0000313" key="2">
    <source>
        <dbReference type="EMBL" id="THU45255.1"/>
    </source>
</evidence>
<dbReference type="AlphaFoldDB" id="A0A4S8IB25"/>
<keyword evidence="1" id="KW-0472">Membrane</keyword>
<dbReference type="PANTHER" id="PTHR46610:SF20">
    <property type="entry name" value="OS05G0181300 PROTEIN"/>
    <property type="match status" value="1"/>
</dbReference>
<keyword evidence="1" id="KW-1133">Transmembrane helix</keyword>
<evidence type="ECO:0000313" key="3">
    <source>
        <dbReference type="Proteomes" id="UP000317650"/>
    </source>
</evidence>
<comment type="caution">
    <text evidence="2">The sequence shown here is derived from an EMBL/GenBank/DDBJ whole genome shotgun (WGS) entry which is preliminary data.</text>
</comment>
<keyword evidence="3" id="KW-1185">Reference proteome</keyword>
<accession>A0A4S8IB25</accession>
<dbReference type="Proteomes" id="UP000317650">
    <property type="component" value="Chromosome 2"/>
</dbReference>
<reference evidence="2 3" key="1">
    <citation type="journal article" date="2019" name="Nat. Plants">
        <title>Genome sequencing of Musa balbisiana reveals subgenome evolution and function divergence in polyploid bananas.</title>
        <authorList>
            <person name="Yao X."/>
        </authorList>
    </citation>
    <scope>NUCLEOTIDE SEQUENCE [LARGE SCALE GENOMIC DNA]</scope>
    <source>
        <strain evidence="3">cv. DH-PKW</strain>
        <tissue evidence="2">Leaves</tissue>
    </source>
</reference>
<feature type="transmembrane region" description="Helical" evidence="1">
    <location>
        <begin position="86"/>
        <end position="104"/>
    </location>
</feature>
<organism evidence="2 3">
    <name type="scientific">Musa balbisiana</name>
    <name type="common">Banana</name>
    <dbReference type="NCBI Taxonomy" id="52838"/>
    <lineage>
        <taxon>Eukaryota</taxon>
        <taxon>Viridiplantae</taxon>
        <taxon>Streptophyta</taxon>
        <taxon>Embryophyta</taxon>
        <taxon>Tracheophyta</taxon>
        <taxon>Spermatophyta</taxon>
        <taxon>Magnoliopsida</taxon>
        <taxon>Liliopsida</taxon>
        <taxon>Zingiberales</taxon>
        <taxon>Musaceae</taxon>
        <taxon>Musa</taxon>
    </lineage>
</organism>
<protein>
    <submittedName>
        <fullName evidence="2">Uncharacterized protein</fullName>
    </submittedName>
</protein>
<keyword evidence="1" id="KW-0812">Transmembrane</keyword>
<proteinExistence type="predicted"/>
<dbReference type="EMBL" id="PYDT01000011">
    <property type="protein sequence ID" value="THU45255.1"/>
    <property type="molecule type" value="Genomic_DNA"/>
</dbReference>
<dbReference type="Pfam" id="PF20100">
    <property type="entry name" value="DUF6490"/>
    <property type="match status" value="1"/>
</dbReference>
<dbReference type="InterPro" id="IPR045501">
    <property type="entry name" value="DUF6490"/>
</dbReference>
<gene>
    <name evidence="2" type="ORF">C4D60_Mb02t15910</name>
</gene>